<name>S8E1U5_FOMSC</name>
<protein>
    <recommendedName>
        <fullName evidence="3">DUF659 domain-containing protein</fullName>
    </recommendedName>
</protein>
<dbReference type="OrthoDB" id="2748837at2759"/>
<reference evidence="1 2" key="1">
    <citation type="journal article" date="2012" name="Science">
        <title>The Paleozoic origin of enzymatic lignin decomposition reconstructed from 31 fungal genomes.</title>
        <authorList>
            <person name="Floudas D."/>
            <person name="Binder M."/>
            <person name="Riley R."/>
            <person name="Barry K."/>
            <person name="Blanchette R.A."/>
            <person name="Henrissat B."/>
            <person name="Martinez A.T."/>
            <person name="Otillar R."/>
            <person name="Spatafora J.W."/>
            <person name="Yadav J.S."/>
            <person name="Aerts A."/>
            <person name="Benoit I."/>
            <person name="Boyd A."/>
            <person name="Carlson A."/>
            <person name="Copeland A."/>
            <person name="Coutinho P.M."/>
            <person name="de Vries R.P."/>
            <person name="Ferreira P."/>
            <person name="Findley K."/>
            <person name="Foster B."/>
            <person name="Gaskell J."/>
            <person name="Glotzer D."/>
            <person name="Gorecki P."/>
            <person name="Heitman J."/>
            <person name="Hesse C."/>
            <person name="Hori C."/>
            <person name="Igarashi K."/>
            <person name="Jurgens J.A."/>
            <person name="Kallen N."/>
            <person name="Kersten P."/>
            <person name="Kohler A."/>
            <person name="Kuees U."/>
            <person name="Kumar T.K.A."/>
            <person name="Kuo A."/>
            <person name="LaButti K."/>
            <person name="Larrondo L.F."/>
            <person name="Lindquist E."/>
            <person name="Ling A."/>
            <person name="Lombard V."/>
            <person name="Lucas S."/>
            <person name="Lundell T."/>
            <person name="Martin R."/>
            <person name="McLaughlin D.J."/>
            <person name="Morgenstern I."/>
            <person name="Morin E."/>
            <person name="Murat C."/>
            <person name="Nagy L.G."/>
            <person name="Nolan M."/>
            <person name="Ohm R.A."/>
            <person name="Patyshakuliyeva A."/>
            <person name="Rokas A."/>
            <person name="Ruiz-Duenas F.J."/>
            <person name="Sabat G."/>
            <person name="Salamov A."/>
            <person name="Samejima M."/>
            <person name="Schmutz J."/>
            <person name="Slot J.C."/>
            <person name="St John F."/>
            <person name="Stenlid J."/>
            <person name="Sun H."/>
            <person name="Sun S."/>
            <person name="Syed K."/>
            <person name="Tsang A."/>
            <person name="Wiebenga A."/>
            <person name="Young D."/>
            <person name="Pisabarro A."/>
            <person name="Eastwood D.C."/>
            <person name="Martin F."/>
            <person name="Cullen D."/>
            <person name="Grigoriev I.V."/>
            <person name="Hibbett D.S."/>
        </authorList>
    </citation>
    <scope>NUCLEOTIDE SEQUENCE</scope>
    <source>
        <strain evidence="2">FP-58527</strain>
    </source>
</reference>
<dbReference type="AlphaFoldDB" id="S8E1U5"/>
<gene>
    <name evidence="1" type="ORF">FOMPIDRAFT_1091962</name>
</gene>
<evidence type="ECO:0000313" key="2">
    <source>
        <dbReference type="Proteomes" id="UP000015241"/>
    </source>
</evidence>
<organism evidence="1 2">
    <name type="scientific">Fomitopsis schrenkii</name>
    <name type="common">Brown rot fungus</name>
    <dbReference type="NCBI Taxonomy" id="2126942"/>
    <lineage>
        <taxon>Eukaryota</taxon>
        <taxon>Fungi</taxon>
        <taxon>Dikarya</taxon>
        <taxon>Basidiomycota</taxon>
        <taxon>Agaricomycotina</taxon>
        <taxon>Agaricomycetes</taxon>
        <taxon>Polyporales</taxon>
        <taxon>Fomitopsis</taxon>
    </lineage>
</organism>
<evidence type="ECO:0008006" key="3">
    <source>
        <dbReference type="Google" id="ProtNLM"/>
    </source>
</evidence>
<feature type="non-terminal residue" evidence="1">
    <location>
        <position position="1"/>
    </location>
</feature>
<evidence type="ECO:0000313" key="1">
    <source>
        <dbReference type="EMBL" id="EPS98697.1"/>
    </source>
</evidence>
<dbReference type="Proteomes" id="UP000015241">
    <property type="component" value="Unassembled WGS sequence"/>
</dbReference>
<keyword evidence="2" id="KW-1185">Reference proteome</keyword>
<accession>S8E1U5</accession>
<dbReference type="EMBL" id="KE504163">
    <property type="protein sequence ID" value="EPS98697.1"/>
    <property type="molecule type" value="Genomic_DNA"/>
</dbReference>
<feature type="non-terminal residue" evidence="1">
    <location>
        <position position="62"/>
    </location>
</feature>
<dbReference type="InParanoid" id="S8E1U5"/>
<dbReference type="HOGENOM" id="CLU_209442_0_0_1"/>
<proteinExistence type="predicted"/>
<sequence length="62" mass="6963">QVLGVTCDNVSANDVMINKLELMLDGFPGRHTHSQCFCHIINLVAKVLLCQFKPPQAKNRKK</sequence>